<comment type="caution">
    <text evidence="1">The sequence shown here is derived from an EMBL/GenBank/DDBJ whole genome shotgun (WGS) entry which is preliminary data.</text>
</comment>
<protein>
    <submittedName>
        <fullName evidence="1">Uncharacterized protein</fullName>
    </submittedName>
</protein>
<dbReference type="SUPFAM" id="SSF47769">
    <property type="entry name" value="SAM/Pointed domain"/>
    <property type="match status" value="1"/>
</dbReference>
<sequence length="231" mass="25760">MIKEQTVRFCVQQNAAVVVFPQSPATSGKLIPRLIDSSGHTGELGELIPADWNVFDVAQFLRVNDCAAYCDNFNRKVLDHILLTHCELSCRALPVTRRGGGDDSLGADPEFLIKPGFALVLHVVDCSTHTYKIDGKSLLNLMEDDIFELTGGKVGPSLKIHDLIQQLKARVNPSQSRFKGGISKKMFYTVSHRLFRPHSRSYINEVSHVQDPAVELSRQVVVHHCDNDNLE</sequence>
<dbReference type="InterPro" id="IPR013761">
    <property type="entry name" value="SAM/pointed_sf"/>
</dbReference>
<dbReference type="Gene3D" id="1.10.150.50">
    <property type="entry name" value="Transcription Factor, Ets-1"/>
    <property type="match status" value="1"/>
</dbReference>
<evidence type="ECO:0000313" key="1">
    <source>
        <dbReference type="EMBL" id="CAG2062412.1"/>
    </source>
</evidence>
<dbReference type="Proteomes" id="UP001153148">
    <property type="component" value="Unassembled WGS sequence"/>
</dbReference>
<accession>A0ABN7P3V8</accession>
<reference evidence="1" key="1">
    <citation type="submission" date="2021-03" db="EMBL/GenBank/DDBJ databases">
        <authorList>
            <person name="Tran Van P."/>
        </authorList>
    </citation>
    <scope>NUCLEOTIDE SEQUENCE</scope>
</reference>
<name>A0ABN7P3V8_TIMPD</name>
<keyword evidence="2" id="KW-1185">Reference proteome</keyword>
<organism evidence="1 2">
    <name type="scientific">Timema podura</name>
    <name type="common">Walking stick</name>
    <dbReference type="NCBI Taxonomy" id="61482"/>
    <lineage>
        <taxon>Eukaryota</taxon>
        <taxon>Metazoa</taxon>
        <taxon>Ecdysozoa</taxon>
        <taxon>Arthropoda</taxon>
        <taxon>Hexapoda</taxon>
        <taxon>Insecta</taxon>
        <taxon>Pterygota</taxon>
        <taxon>Neoptera</taxon>
        <taxon>Polyneoptera</taxon>
        <taxon>Phasmatodea</taxon>
        <taxon>Timematodea</taxon>
        <taxon>Timematoidea</taxon>
        <taxon>Timematidae</taxon>
        <taxon>Timema</taxon>
    </lineage>
</organism>
<dbReference type="EMBL" id="CAJPIN010020179">
    <property type="protein sequence ID" value="CAG2062412.1"/>
    <property type="molecule type" value="Genomic_DNA"/>
</dbReference>
<gene>
    <name evidence="1" type="ORF">TPAB3V08_LOCUS9363</name>
</gene>
<evidence type="ECO:0000313" key="2">
    <source>
        <dbReference type="Proteomes" id="UP001153148"/>
    </source>
</evidence>
<proteinExistence type="predicted"/>